<dbReference type="Proteomes" id="UP001221757">
    <property type="component" value="Unassembled WGS sequence"/>
</dbReference>
<dbReference type="GO" id="GO:0000244">
    <property type="term" value="P:spliceosomal tri-snRNP complex assembly"/>
    <property type="evidence" value="ECO:0007669"/>
    <property type="project" value="TreeGrafter"/>
</dbReference>
<dbReference type="GO" id="GO:0005682">
    <property type="term" value="C:U5 snRNP"/>
    <property type="evidence" value="ECO:0007669"/>
    <property type="project" value="TreeGrafter"/>
</dbReference>
<dbReference type="PANTHER" id="PTHR11140:SF0">
    <property type="entry name" value="PRE-MRNA-PROCESSING-SPLICING FACTOR 8"/>
    <property type="match status" value="1"/>
</dbReference>
<comment type="caution">
    <text evidence="1">The sequence shown here is derived from an EMBL/GenBank/DDBJ whole genome shotgun (WGS) entry which is preliminary data.</text>
</comment>
<protein>
    <submittedName>
        <fullName evidence="1">Uncharacterized protein</fullName>
    </submittedName>
</protein>
<sequence>FSKAKALNMAIPGGPKFKPLYRDMDTFDDDWNEFNDINKDIICQQIRTEYKAALPHLYNSLPRFVRISPYHTPKSVYIRTNDPDLPAFYFDPLINPVCLRGYSAKNVPLISHEDSIFQEVSRSQIRPTNQGTPLAVFGPNGADEDSFQLPESVEPFLESKDLENELTADGIALWRAQDIPLIKNWYLEHCPPTNRSKFGFRTRSF</sequence>
<dbReference type="GO" id="GO:0030623">
    <property type="term" value="F:U5 snRNA binding"/>
    <property type="evidence" value="ECO:0007669"/>
    <property type="project" value="TreeGrafter"/>
</dbReference>
<proteinExistence type="predicted"/>
<feature type="non-terminal residue" evidence="1">
    <location>
        <position position="1"/>
    </location>
</feature>
<dbReference type="AlphaFoldDB" id="A0AAD7GRL9"/>
<dbReference type="GO" id="GO:0097157">
    <property type="term" value="F:pre-mRNA intronic binding"/>
    <property type="evidence" value="ECO:0007669"/>
    <property type="project" value="TreeGrafter"/>
</dbReference>
<organism evidence="1 2">
    <name type="scientific">Mycena rosella</name>
    <name type="common">Pink bonnet</name>
    <name type="synonym">Agaricus rosellus</name>
    <dbReference type="NCBI Taxonomy" id="1033263"/>
    <lineage>
        <taxon>Eukaryota</taxon>
        <taxon>Fungi</taxon>
        <taxon>Dikarya</taxon>
        <taxon>Basidiomycota</taxon>
        <taxon>Agaricomycotina</taxon>
        <taxon>Agaricomycetes</taxon>
        <taxon>Agaricomycetidae</taxon>
        <taxon>Agaricales</taxon>
        <taxon>Marasmiineae</taxon>
        <taxon>Mycenaceae</taxon>
        <taxon>Mycena</taxon>
    </lineage>
</organism>
<dbReference type="PANTHER" id="PTHR11140">
    <property type="entry name" value="PRE-MRNA SPLICING FACTOR PRP8"/>
    <property type="match status" value="1"/>
</dbReference>
<dbReference type="EMBL" id="JARKIE010000012">
    <property type="protein sequence ID" value="KAJ7703732.1"/>
    <property type="molecule type" value="Genomic_DNA"/>
</dbReference>
<gene>
    <name evidence="1" type="ORF">B0H17DRAFT_1231617</name>
</gene>
<name>A0AAD7GRL9_MYCRO</name>
<dbReference type="InterPro" id="IPR027652">
    <property type="entry name" value="PRP8"/>
</dbReference>
<dbReference type="GO" id="GO:0071013">
    <property type="term" value="C:catalytic step 2 spliceosome"/>
    <property type="evidence" value="ECO:0007669"/>
    <property type="project" value="TreeGrafter"/>
</dbReference>
<dbReference type="GO" id="GO:0017070">
    <property type="term" value="F:U6 snRNA binding"/>
    <property type="evidence" value="ECO:0007669"/>
    <property type="project" value="TreeGrafter"/>
</dbReference>
<dbReference type="GO" id="GO:0030620">
    <property type="term" value="F:U2 snRNA binding"/>
    <property type="evidence" value="ECO:0007669"/>
    <property type="project" value="TreeGrafter"/>
</dbReference>
<keyword evidence="2" id="KW-1185">Reference proteome</keyword>
<evidence type="ECO:0000313" key="2">
    <source>
        <dbReference type="Proteomes" id="UP001221757"/>
    </source>
</evidence>
<dbReference type="GO" id="GO:0030619">
    <property type="term" value="F:U1 snRNA binding"/>
    <property type="evidence" value="ECO:0007669"/>
    <property type="project" value="TreeGrafter"/>
</dbReference>
<accession>A0AAD7GRL9</accession>
<reference evidence="1" key="1">
    <citation type="submission" date="2023-03" db="EMBL/GenBank/DDBJ databases">
        <title>Massive genome expansion in bonnet fungi (Mycena s.s.) driven by repeated elements and novel gene families across ecological guilds.</title>
        <authorList>
            <consortium name="Lawrence Berkeley National Laboratory"/>
            <person name="Harder C.B."/>
            <person name="Miyauchi S."/>
            <person name="Viragh M."/>
            <person name="Kuo A."/>
            <person name="Thoen E."/>
            <person name="Andreopoulos B."/>
            <person name="Lu D."/>
            <person name="Skrede I."/>
            <person name="Drula E."/>
            <person name="Henrissat B."/>
            <person name="Morin E."/>
            <person name="Kohler A."/>
            <person name="Barry K."/>
            <person name="LaButti K."/>
            <person name="Morin E."/>
            <person name="Salamov A."/>
            <person name="Lipzen A."/>
            <person name="Mereny Z."/>
            <person name="Hegedus B."/>
            <person name="Baldrian P."/>
            <person name="Stursova M."/>
            <person name="Weitz H."/>
            <person name="Taylor A."/>
            <person name="Grigoriev I.V."/>
            <person name="Nagy L.G."/>
            <person name="Martin F."/>
            <person name="Kauserud H."/>
        </authorList>
    </citation>
    <scope>NUCLEOTIDE SEQUENCE</scope>
    <source>
        <strain evidence="1">CBHHK067</strain>
    </source>
</reference>
<evidence type="ECO:0000313" key="1">
    <source>
        <dbReference type="EMBL" id="KAJ7703732.1"/>
    </source>
</evidence>